<proteinExistence type="inferred from homology"/>
<sequence length="154" mass="17966">MSKTNDASNRTVTIKRTFNAPIELVWEAWTQPEHIIKWWGHVKMNVKVIQHNFKVGGTWKYTMEMPDGNEFITEGVYSEIVEFEKIISSADFKPMTEGVEIQAFFEKNGDQTNFTFNIVHDTEEYCKQQEKMGILNGWGSVFDRLVEHLETLVK</sequence>
<evidence type="ECO:0000313" key="3">
    <source>
        <dbReference type="EMBL" id="MDO5975067.1"/>
    </source>
</evidence>
<comment type="caution">
    <text evidence="3">The sequence shown here is derived from an EMBL/GenBank/DDBJ whole genome shotgun (WGS) entry which is preliminary data.</text>
</comment>
<keyword evidence="4" id="KW-1185">Reference proteome</keyword>
<dbReference type="Gene3D" id="3.30.530.20">
    <property type="match status" value="1"/>
</dbReference>
<organism evidence="3 4">
    <name type="scientific">Flavivirga jejuensis</name>
    <dbReference type="NCBI Taxonomy" id="870487"/>
    <lineage>
        <taxon>Bacteria</taxon>
        <taxon>Pseudomonadati</taxon>
        <taxon>Bacteroidota</taxon>
        <taxon>Flavobacteriia</taxon>
        <taxon>Flavobacteriales</taxon>
        <taxon>Flavobacteriaceae</taxon>
        <taxon>Flavivirga</taxon>
    </lineage>
</organism>
<dbReference type="SUPFAM" id="SSF55961">
    <property type="entry name" value="Bet v1-like"/>
    <property type="match status" value="1"/>
</dbReference>
<evidence type="ECO:0000313" key="4">
    <source>
        <dbReference type="Proteomes" id="UP001176806"/>
    </source>
</evidence>
<reference evidence="3" key="1">
    <citation type="submission" date="2023-07" db="EMBL/GenBank/DDBJ databases">
        <title>Two novel species in the genus Flavivirga.</title>
        <authorList>
            <person name="Kwon K."/>
        </authorList>
    </citation>
    <scope>NUCLEOTIDE SEQUENCE</scope>
    <source>
        <strain evidence="3">KACC 14158</strain>
    </source>
</reference>
<evidence type="ECO:0000259" key="2">
    <source>
        <dbReference type="Pfam" id="PF08327"/>
    </source>
</evidence>
<evidence type="ECO:0000256" key="1">
    <source>
        <dbReference type="ARBA" id="ARBA00006817"/>
    </source>
</evidence>
<name>A0ABT8WPH8_9FLAO</name>
<dbReference type="InterPro" id="IPR023393">
    <property type="entry name" value="START-like_dom_sf"/>
</dbReference>
<dbReference type="Proteomes" id="UP001176806">
    <property type="component" value="Unassembled WGS sequence"/>
</dbReference>
<accession>A0ABT8WPH8</accession>
<dbReference type="EMBL" id="JAUOEL010000004">
    <property type="protein sequence ID" value="MDO5975067.1"/>
    <property type="molecule type" value="Genomic_DNA"/>
</dbReference>
<feature type="domain" description="Activator of Hsp90 ATPase homologue 1/2-like C-terminal" evidence="2">
    <location>
        <begin position="19"/>
        <end position="150"/>
    </location>
</feature>
<protein>
    <submittedName>
        <fullName evidence="3">SRPBCC domain-containing protein</fullName>
    </submittedName>
</protein>
<dbReference type="RefSeq" id="WP_303302235.1">
    <property type="nucleotide sequence ID" value="NZ_BAABDA010000035.1"/>
</dbReference>
<dbReference type="Pfam" id="PF08327">
    <property type="entry name" value="AHSA1"/>
    <property type="match status" value="1"/>
</dbReference>
<dbReference type="InterPro" id="IPR013538">
    <property type="entry name" value="ASHA1/2-like_C"/>
</dbReference>
<gene>
    <name evidence="3" type="ORF">Q4Q40_12790</name>
</gene>
<comment type="similarity">
    <text evidence="1">Belongs to the AHA1 family.</text>
</comment>